<dbReference type="InterPro" id="IPR026960">
    <property type="entry name" value="RVT-Znf"/>
</dbReference>
<organism evidence="11 12">
    <name type="scientific">Arabidopsis suecica</name>
    <name type="common">Swedish thale-cress</name>
    <name type="synonym">Cardaminopsis suecica</name>
    <dbReference type="NCBI Taxonomy" id="45249"/>
    <lineage>
        <taxon>Eukaryota</taxon>
        <taxon>Viridiplantae</taxon>
        <taxon>Streptophyta</taxon>
        <taxon>Embryophyta</taxon>
        <taxon>Tracheophyta</taxon>
        <taxon>Spermatophyta</taxon>
        <taxon>Magnoliopsida</taxon>
        <taxon>eudicotyledons</taxon>
        <taxon>Gunneridae</taxon>
        <taxon>Pentapetalae</taxon>
        <taxon>rosids</taxon>
        <taxon>malvids</taxon>
        <taxon>Brassicales</taxon>
        <taxon>Brassicaceae</taxon>
        <taxon>Camelineae</taxon>
        <taxon>Arabidopsis</taxon>
    </lineage>
</organism>
<feature type="domain" description="Reverse transcriptase zinc-binding" evidence="9">
    <location>
        <begin position="1221"/>
        <end position="1317"/>
    </location>
</feature>
<evidence type="ECO:0000256" key="4">
    <source>
        <dbReference type="ARBA" id="ARBA00023315"/>
    </source>
</evidence>
<dbReference type="InterPro" id="IPR025836">
    <property type="entry name" value="Zn_knuckle_CX2CX4HX4C"/>
</dbReference>
<dbReference type="Pfam" id="PF03372">
    <property type="entry name" value="Exo_endo_phos"/>
    <property type="match status" value="1"/>
</dbReference>
<proteinExistence type="inferred from homology"/>
<evidence type="ECO:0000313" key="12">
    <source>
        <dbReference type="Proteomes" id="UP000694251"/>
    </source>
</evidence>
<evidence type="ECO:0000256" key="1">
    <source>
        <dbReference type="ARBA" id="ARBA00002782"/>
    </source>
</evidence>
<name>A0A8T2FBY7_ARASU</name>
<evidence type="ECO:0000259" key="7">
    <source>
        <dbReference type="Pfam" id="PF03372"/>
    </source>
</evidence>
<dbReference type="InterPro" id="IPR009288">
    <property type="entry name" value="AIG2-like_dom"/>
</dbReference>
<evidence type="ECO:0000259" key="9">
    <source>
        <dbReference type="Pfam" id="PF13966"/>
    </source>
</evidence>
<evidence type="ECO:0000259" key="6">
    <source>
        <dbReference type="Pfam" id="PF00078"/>
    </source>
</evidence>
<feature type="domain" description="Reverse transcriptase" evidence="6">
    <location>
        <begin position="767"/>
        <end position="923"/>
    </location>
</feature>
<keyword evidence="12" id="KW-1185">Reference proteome</keyword>
<dbReference type="Pfam" id="PF14392">
    <property type="entry name" value="zf-CCHC_4"/>
    <property type="match status" value="1"/>
</dbReference>
<evidence type="ECO:0000313" key="11">
    <source>
        <dbReference type="EMBL" id="KAG7632949.1"/>
    </source>
</evidence>
<dbReference type="InterPro" id="IPR000477">
    <property type="entry name" value="RT_dom"/>
</dbReference>
<evidence type="ECO:0000259" key="8">
    <source>
        <dbReference type="Pfam" id="PF06094"/>
    </source>
</evidence>
<feature type="domain" description="Endonuclease/exonuclease/phosphatase" evidence="7">
    <location>
        <begin position="462"/>
        <end position="624"/>
    </location>
</feature>
<dbReference type="CDD" id="cd01650">
    <property type="entry name" value="RT_nLTR_like"/>
    <property type="match status" value="1"/>
</dbReference>
<dbReference type="CDD" id="cd06661">
    <property type="entry name" value="GGCT_like"/>
    <property type="match status" value="1"/>
</dbReference>
<accession>A0A8T2FBY7</accession>
<dbReference type="Pfam" id="PF13966">
    <property type="entry name" value="zf-RVT"/>
    <property type="match status" value="1"/>
</dbReference>
<dbReference type="InterPro" id="IPR052343">
    <property type="entry name" value="Retrotransposon-Effector_Assoc"/>
</dbReference>
<feature type="domain" description="Gamma-glutamylcyclotransferase AIG2-like" evidence="8">
    <location>
        <begin position="1577"/>
        <end position="1688"/>
    </location>
</feature>
<dbReference type="OrthoDB" id="986383at2759"/>
<dbReference type="InterPro" id="IPR013024">
    <property type="entry name" value="GGCT-like"/>
</dbReference>
<keyword evidence="3" id="KW-0808">Transferase</keyword>
<dbReference type="Pfam" id="PF06094">
    <property type="entry name" value="GGACT"/>
    <property type="match status" value="1"/>
</dbReference>
<sequence length="1734" mass="196971">MSASIDRALMAMSLEEEDEPFTMPDLPEFCSSEKNVLSLVGRVLNPNSQKMSNLIQNLPRKWQITKGVHTFNEWTLAIERWVENPPADYLQFIEVWVQIRNIPVNHYTIPTITMLGEFVGQVVEVAFDPSKSQITEYVRVKVKFDVSKPVRHSKKINFKEGMVNMVNILYDFERIQKRCYFCQWLTHEQEACPLKAKDVEDKRLATKQKGKGSALPKERIIKETDPLFGVIIDESQVGIDPTTGRERIAKEVIEGMRQYLLVASREDRLVRESRIKKSLSDLANDLIGQKTMLRLEPYPLVSTNIDKGKGIVFGYGSPVQASQLAPVTQSPLLLEALFPSLEQAAPLCKTLVPLPDLRAFLDKGTFSSFSLGSTTTFKAGLNEVGPSSGALLKNGKIRKRPYKSRRTKGFPGTGSIQQVPSVIVADGGGKRKATDEAEVPSKVAKCSTHEVVPNEGPVFTVNPVGLSGGLTLFWKKGVNIDFKYYDKNLLDFSVQFGEVDFFVSCVYGNPSYSSRPLLWDRLSRVGLTRTEAWCMLGDFNAILHNGEKIGGPRRGDASFRPFKDMLSNCDMEELPSSGNAFTWGGKRSNMWIQSKLDRCFGNKNWLVKFPISNQCFLDKRGSDHKPVLVRLSTTKDAYRGNFRFDRRFLNKPLVKEAIQQAWSANSTRRISKEIFHDFQPRISSSMNEILTKEVTSEEIKEAVFSIRPSSAPGADGFTGLFFQKYWPLIGEQVTKEVKDFFISGSFPVEWNYTQLCLLQKKVNPEKMVDLRPISLCSVLYKIISKVLVKRLQPLLGEIVSPNQSAFLEERLISYNILIAHELIHSLRTHPRISSEFLALNSDMSKAFDRVEWSYLQALLSALGFAPQWISWIMFCVTSVTFSVLINDQAFGMIKPSRGLRQGDPLSLFLFVLCSEGLTHLMNRAESNGLINRIQFSEEGPAILKEYGDATGQRVNLDKSSLSFGSKVNSVLQLLIKTKMGIMNEGGAGTYLGLSECFSGSKIQLLDYIKDKLKARLSGWFARSLSMGGKEVLLKAVALAMPVYAMSCFKLTKTTCANLTSAMSDFWWSALEHKRKMVWTWRILQNPDCLSARLMKSRYFQWDDFLNANITSRPSYAWRSILHGRELLCKGLRKMVGNGKSLNVWIDSWIYDNGLRAPLIKNPIINIDLMVEDLIDVEARGWDRDILEELFYPNDVQLILSKKPVVSKDDFHFWEHTKSGDYSVKSGYWFANRSPNNQVFLDAIVQPSLNALKEQVWLVQSAPKIKIFLWRALSSALPVANLLLTRCMKIDSRCQMCGQEGESINHVLFTCPVARQVWAISLFPFPEGGFSEESVYRNFQSLFDIKKNGKIPLRNRRCFPWILWRLWKNRNKFFFEGASYCPADTVVKIDEDMDEWFASQLIPTSGDVEESISRLEVKKEWEPPPTDWVKCNIGLRWSNKHGFAGASWVVRNVSGVVLQHSRRAFLDVKDKKEATLNCLTWAIDSMHSLHLGKVVFALEAQDIVGAFRRPKAWPSFTHQTLDSTLMLRLDIHSGSMAFLLKRDPPLDPGFSFCPLQNSNFTVNSKTMTSSDKSLSHDVFVYGSFQEPSVVNLILECSPVMVPAQLHGYHVYRLKGRLHACISPSENGLINGKILTGLTDSQLENLDMIEGSEYVRKTVEVVLTDTSEKKQVETYIWANKDDPNLYGEWDFEEWRRLHMDKFIEASTKFIEWKKNPDGRSREEFEKFVFDDPPTAV</sequence>
<comment type="caution">
    <text evidence="11">The sequence shown here is derived from an EMBL/GenBank/DDBJ whole genome shotgun (WGS) entry which is preliminary data.</text>
</comment>
<keyword evidence="4" id="KW-0012">Acyltransferase</keyword>
<comment type="function">
    <text evidence="1">Putative gamma-glutamylcyclotransferase.</text>
</comment>
<dbReference type="Pfam" id="PF00078">
    <property type="entry name" value="RVT_1"/>
    <property type="match status" value="1"/>
</dbReference>
<dbReference type="Proteomes" id="UP000694251">
    <property type="component" value="Chromosome 3"/>
</dbReference>
<dbReference type="PANTHER" id="PTHR46890">
    <property type="entry name" value="NON-LTR RETROLELEMENT REVERSE TRANSCRIPTASE-LIKE PROTEIN-RELATED"/>
    <property type="match status" value="1"/>
</dbReference>
<evidence type="ECO:0000259" key="10">
    <source>
        <dbReference type="Pfam" id="PF14392"/>
    </source>
</evidence>
<protein>
    <recommendedName>
        <fullName evidence="5">Putative gamma-glutamylcyclotransferase</fullName>
    </recommendedName>
</protein>
<evidence type="ECO:0000256" key="2">
    <source>
        <dbReference type="ARBA" id="ARBA00008861"/>
    </source>
</evidence>
<dbReference type="GO" id="GO:0016746">
    <property type="term" value="F:acyltransferase activity"/>
    <property type="evidence" value="ECO:0007669"/>
    <property type="project" value="UniProtKB-KW"/>
</dbReference>
<dbReference type="PANTHER" id="PTHR46890:SF48">
    <property type="entry name" value="RNA-DIRECTED DNA POLYMERASE"/>
    <property type="match status" value="1"/>
</dbReference>
<dbReference type="InterPro" id="IPR005135">
    <property type="entry name" value="Endo/exonuclease/phosphatase"/>
</dbReference>
<reference evidence="11 12" key="1">
    <citation type="submission" date="2020-12" db="EMBL/GenBank/DDBJ databases">
        <title>Concerted genomic and epigenomic changes stabilize Arabidopsis allopolyploids.</title>
        <authorList>
            <person name="Chen Z."/>
        </authorList>
    </citation>
    <scope>NUCLEOTIDE SEQUENCE [LARGE SCALE GENOMIC DNA]</scope>
    <source>
        <strain evidence="11">As9502</strain>
        <tissue evidence="11">Leaf</tissue>
    </source>
</reference>
<feature type="domain" description="Zinc knuckle CX2CX4HX4C" evidence="10">
    <location>
        <begin position="144"/>
        <end position="193"/>
    </location>
</feature>
<dbReference type="FunFam" id="3.10.490.10:FF:000022">
    <property type="entry name" value="Protein AIG2 B"/>
    <property type="match status" value="1"/>
</dbReference>
<gene>
    <name evidence="11" type="ORF">ISN44_As03g030440</name>
</gene>
<dbReference type="EMBL" id="JAEFBJ010000003">
    <property type="protein sequence ID" value="KAG7632949.1"/>
    <property type="molecule type" value="Genomic_DNA"/>
</dbReference>
<comment type="similarity">
    <text evidence="2">Belongs to the gamma-glutamylcyclotransferase family.</text>
</comment>
<evidence type="ECO:0000256" key="3">
    <source>
        <dbReference type="ARBA" id="ARBA00022679"/>
    </source>
</evidence>
<evidence type="ECO:0000256" key="5">
    <source>
        <dbReference type="ARBA" id="ARBA00030602"/>
    </source>
</evidence>